<dbReference type="SUPFAM" id="SSF52172">
    <property type="entry name" value="CheY-like"/>
    <property type="match status" value="1"/>
</dbReference>
<evidence type="ECO:0000313" key="5">
    <source>
        <dbReference type="Proteomes" id="UP001423409"/>
    </source>
</evidence>
<reference evidence="4 5" key="1">
    <citation type="submission" date="2024-02" db="EMBL/GenBank/DDBJ databases">
        <title>Deinococcus caeni NBRC 101312.</title>
        <authorList>
            <person name="Ichikawa N."/>
            <person name="Katano-Makiyama Y."/>
            <person name="Hidaka K."/>
        </authorList>
    </citation>
    <scope>NUCLEOTIDE SEQUENCE [LARGE SCALE GENOMIC DNA]</scope>
    <source>
        <strain evidence="4 5">NBRC 101312</strain>
    </source>
</reference>
<dbReference type="Gene3D" id="3.40.50.2300">
    <property type="match status" value="1"/>
</dbReference>
<dbReference type="PANTHER" id="PTHR44591">
    <property type="entry name" value="STRESS RESPONSE REGULATOR PROTEIN 1"/>
    <property type="match status" value="1"/>
</dbReference>
<dbReference type="RefSeq" id="WP_345445832.1">
    <property type="nucleotide sequence ID" value="NZ_BAABQU010000031.1"/>
</dbReference>
<comment type="caution">
    <text evidence="4">The sequence shown here is derived from an EMBL/GenBank/DDBJ whole genome shotgun (WGS) entry which is preliminary data.</text>
</comment>
<sequence length="73" mass="7721">MNGLQSPFNRSLYQVCAAVKADPALGHVPVILVTARAQRADLQAGQEAGADAYLIKPFSPVELLERVTATLGT</sequence>
<organism evidence="4 5">
    <name type="scientific">Deinococcus caeni</name>
    <dbReference type="NCBI Taxonomy" id="569127"/>
    <lineage>
        <taxon>Bacteria</taxon>
        <taxon>Thermotogati</taxon>
        <taxon>Deinococcota</taxon>
        <taxon>Deinococci</taxon>
        <taxon>Deinococcales</taxon>
        <taxon>Deinococcaceae</taxon>
        <taxon>Deinococcus</taxon>
    </lineage>
</organism>
<evidence type="ECO:0000256" key="2">
    <source>
        <dbReference type="PROSITE-ProRule" id="PRU00169"/>
    </source>
</evidence>
<gene>
    <name evidence="4" type="ORF">Dcae01_02436</name>
</gene>
<feature type="domain" description="Response regulatory" evidence="3">
    <location>
        <begin position="1"/>
        <end position="71"/>
    </location>
</feature>
<comment type="caution">
    <text evidence="2">Lacks conserved residue(s) required for the propagation of feature annotation.</text>
</comment>
<keyword evidence="5" id="KW-1185">Reference proteome</keyword>
<evidence type="ECO:0000259" key="3">
    <source>
        <dbReference type="PROSITE" id="PS50110"/>
    </source>
</evidence>
<keyword evidence="1" id="KW-0597">Phosphoprotein</keyword>
<accession>A0ABP9UDS0</accession>
<dbReference type="InterPro" id="IPR050595">
    <property type="entry name" value="Bact_response_regulator"/>
</dbReference>
<dbReference type="Proteomes" id="UP001423409">
    <property type="component" value="Unassembled WGS sequence"/>
</dbReference>
<dbReference type="InterPro" id="IPR001789">
    <property type="entry name" value="Sig_transdc_resp-reg_receiver"/>
</dbReference>
<dbReference type="EMBL" id="BAABQU010000031">
    <property type="protein sequence ID" value="GAA5440908.1"/>
    <property type="molecule type" value="Genomic_DNA"/>
</dbReference>
<dbReference type="InterPro" id="IPR011006">
    <property type="entry name" value="CheY-like_superfamily"/>
</dbReference>
<proteinExistence type="predicted"/>
<dbReference type="PANTHER" id="PTHR44591:SF3">
    <property type="entry name" value="RESPONSE REGULATORY DOMAIN-CONTAINING PROTEIN"/>
    <property type="match status" value="1"/>
</dbReference>
<dbReference type="PROSITE" id="PS50110">
    <property type="entry name" value="RESPONSE_REGULATORY"/>
    <property type="match status" value="1"/>
</dbReference>
<evidence type="ECO:0000256" key="1">
    <source>
        <dbReference type="ARBA" id="ARBA00022553"/>
    </source>
</evidence>
<protein>
    <submittedName>
        <fullName evidence="4">Cyclic di-GMP phosphodiesterase PA4781</fullName>
    </submittedName>
</protein>
<evidence type="ECO:0000313" key="4">
    <source>
        <dbReference type="EMBL" id="GAA5440908.1"/>
    </source>
</evidence>
<dbReference type="Pfam" id="PF00072">
    <property type="entry name" value="Response_reg"/>
    <property type="match status" value="1"/>
</dbReference>
<name>A0ABP9UDS0_9DEIO</name>